<dbReference type="EMBL" id="ABEU02000010">
    <property type="protein sequence ID" value="PNR47255.1"/>
    <property type="molecule type" value="Genomic_DNA"/>
</dbReference>
<evidence type="ECO:0000256" key="1">
    <source>
        <dbReference type="SAM" id="SignalP"/>
    </source>
</evidence>
<keyword evidence="4" id="KW-1185">Reference proteome</keyword>
<evidence type="ECO:0000313" key="4">
    <source>
        <dbReference type="Proteomes" id="UP000006727"/>
    </source>
</evidence>
<reference evidence="3" key="3">
    <citation type="submission" date="2020-12" db="UniProtKB">
        <authorList>
            <consortium name="EnsemblPlants"/>
        </authorList>
    </citation>
    <scope>IDENTIFICATION</scope>
</reference>
<evidence type="ECO:0000313" key="3">
    <source>
        <dbReference type="EnsemblPlants" id="Pp3c10_25790V3.1"/>
    </source>
</evidence>
<reference evidence="2 4" key="1">
    <citation type="journal article" date="2008" name="Science">
        <title>The Physcomitrella genome reveals evolutionary insights into the conquest of land by plants.</title>
        <authorList>
            <person name="Rensing S."/>
            <person name="Lang D."/>
            <person name="Zimmer A."/>
            <person name="Terry A."/>
            <person name="Salamov A."/>
            <person name="Shapiro H."/>
            <person name="Nishiyama T."/>
            <person name="Perroud P.-F."/>
            <person name="Lindquist E."/>
            <person name="Kamisugi Y."/>
            <person name="Tanahashi T."/>
            <person name="Sakakibara K."/>
            <person name="Fujita T."/>
            <person name="Oishi K."/>
            <person name="Shin-I T."/>
            <person name="Kuroki Y."/>
            <person name="Toyoda A."/>
            <person name="Suzuki Y."/>
            <person name="Hashimoto A."/>
            <person name="Yamaguchi K."/>
            <person name="Sugano A."/>
            <person name="Kohara Y."/>
            <person name="Fujiyama A."/>
            <person name="Anterola A."/>
            <person name="Aoki S."/>
            <person name="Ashton N."/>
            <person name="Barbazuk W.B."/>
            <person name="Barker E."/>
            <person name="Bennetzen J."/>
            <person name="Bezanilla M."/>
            <person name="Blankenship R."/>
            <person name="Cho S.H."/>
            <person name="Dutcher S."/>
            <person name="Estelle M."/>
            <person name="Fawcett J.A."/>
            <person name="Gundlach H."/>
            <person name="Hanada K."/>
            <person name="Heyl A."/>
            <person name="Hicks K.A."/>
            <person name="Hugh J."/>
            <person name="Lohr M."/>
            <person name="Mayer K."/>
            <person name="Melkozernov A."/>
            <person name="Murata T."/>
            <person name="Nelson D."/>
            <person name="Pils B."/>
            <person name="Prigge M."/>
            <person name="Reiss B."/>
            <person name="Renner T."/>
            <person name="Rombauts S."/>
            <person name="Rushton P."/>
            <person name="Sanderfoot A."/>
            <person name="Schween G."/>
            <person name="Shiu S.-H."/>
            <person name="Stueber K."/>
            <person name="Theodoulou F.L."/>
            <person name="Tu H."/>
            <person name="Van de Peer Y."/>
            <person name="Verrier P.J."/>
            <person name="Waters E."/>
            <person name="Wood A."/>
            <person name="Yang L."/>
            <person name="Cove D."/>
            <person name="Cuming A."/>
            <person name="Hasebe M."/>
            <person name="Lucas S."/>
            <person name="Mishler D.B."/>
            <person name="Reski R."/>
            <person name="Grigoriev I."/>
            <person name="Quatrano R.S."/>
            <person name="Boore J.L."/>
        </authorList>
    </citation>
    <scope>NUCLEOTIDE SEQUENCE [LARGE SCALE GENOMIC DNA]</scope>
    <source>
        <strain evidence="3 4">cv. Gransden 2004</strain>
    </source>
</reference>
<dbReference type="AlphaFoldDB" id="A0A2K1K0F7"/>
<feature type="signal peptide" evidence="1">
    <location>
        <begin position="1"/>
        <end position="23"/>
    </location>
</feature>
<gene>
    <name evidence="2" type="ORF">PHYPA_014376</name>
</gene>
<reference evidence="2 4" key="2">
    <citation type="journal article" date="2018" name="Plant J.">
        <title>The Physcomitrella patens chromosome-scale assembly reveals moss genome structure and evolution.</title>
        <authorList>
            <person name="Lang D."/>
            <person name="Ullrich K.K."/>
            <person name="Murat F."/>
            <person name="Fuchs J."/>
            <person name="Jenkins J."/>
            <person name="Haas F.B."/>
            <person name="Piednoel M."/>
            <person name="Gundlach H."/>
            <person name="Van Bel M."/>
            <person name="Meyberg R."/>
            <person name="Vives C."/>
            <person name="Morata J."/>
            <person name="Symeonidi A."/>
            <person name="Hiss M."/>
            <person name="Muchero W."/>
            <person name="Kamisugi Y."/>
            <person name="Saleh O."/>
            <person name="Blanc G."/>
            <person name="Decker E.L."/>
            <person name="van Gessel N."/>
            <person name="Grimwood J."/>
            <person name="Hayes R.D."/>
            <person name="Graham S.W."/>
            <person name="Gunter L.E."/>
            <person name="McDaniel S.F."/>
            <person name="Hoernstein S.N.W."/>
            <person name="Larsson A."/>
            <person name="Li F.W."/>
            <person name="Perroud P.F."/>
            <person name="Phillips J."/>
            <person name="Ranjan P."/>
            <person name="Rokshar D.S."/>
            <person name="Rothfels C.J."/>
            <person name="Schneider L."/>
            <person name="Shu S."/>
            <person name="Stevenson D.W."/>
            <person name="Thummler F."/>
            <person name="Tillich M."/>
            <person name="Villarreal Aguilar J.C."/>
            <person name="Widiez T."/>
            <person name="Wong G.K."/>
            <person name="Wymore A."/>
            <person name="Zhang Y."/>
            <person name="Zimmer A.D."/>
            <person name="Quatrano R.S."/>
            <person name="Mayer K.F.X."/>
            <person name="Goodstein D."/>
            <person name="Casacuberta J.M."/>
            <person name="Vandepoele K."/>
            <person name="Reski R."/>
            <person name="Cuming A.C."/>
            <person name="Tuskan G.A."/>
            <person name="Maumus F."/>
            <person name="Salse J."/>
            <person name="Schmutz J."/>
            <person name="Rensing S.A."/>
        </authorList>
    </citation>
    <scope>NUCLEOTIDE SEQUENCE [LARGE SCALE GENOMIC DNA]</scope>
    <source>
        <strain evidence="3 4">cv. Gransden 2004</strain>
    </source>
</reference>
<protein>
    <submittedName>
        <fullName evidence="2 3">Uncharacterized protein</fullName>
    </submittedName>
</protein>
<sequence>MLSKESVALAGLVFFKEIVVVQASLSGSWKSITTIMSWRVVSATKDHDGIEALAILDHHSNIDHMQDCTKEDT</sequence>
<organism evidence="2">
    <name type="scientific">Physcomitrium patens</name>
    <name type="common">Spreading-leaved earth moss</name>
    <name type="synonym">Physcomitrella patens</name>
    <dbReference type="NCBI Taxonomy" id="3218"/>
    <lineage>
        <taxon>Eukaryota</taxon>
        <taxon>Viridiplantae</taxon>
        <taxon>Streptophyta</taxon>
        <taxon>Embryophyta</taxon>
        <taxon>Bryophyta</taxon>
        <taxon>Bryophytina</taxon>
        <taxon>Bryopsida</taxon>
        <taxon>Funariidae</taxon>
        <taxon>Funariales</taxon>
        <taxon>Funariaceae</taxon>
        <taxon>Physcomitrium</taxon>
    </lineage>
</organism>
<feature type="chain" id="PRO_5036319010" evidence="1">
    <location>
        <begin position="24"/>
        <end position="73"/>
    </location>
</feature>
<dbReference type="Gramene" id="Pp3c10_25790V3.1">
    <property type="protein sequence ID" value="Pp3c10_25790V3.1"/>
    <property type="gene ID" value="Pp3c10_25790"/>
</dbReference>
<evidence type="ECO:0000313" key="2">
    <source>
        <dbReference type="EMBL" id="PNR47255.1"/>
    </source>
</evidence>
<proteinExistence type="predicted"/>
<name>A0A2K1K0F7_PHYPA</name>
<dbReference type="EnsemblPlants" id="Pp3c10_25790V3.1">
    <property type="protein sequence ID" value="Pp3c10_25790V3.1"/>
    <property type="gene ID" value="Pp3c10_25790"/>
</dbReference>
<dbReference type="Proteomes" id="UP000006727">
    <property type="component" value="Chromosome 10"/>
</dbReference>
<accession>A0A2K1K0F7</accession>
<dbReference type="InParanoid" id="A0A2K1K0F7"/>
<keyword evidence="1" id="KW-0732">Signal</keyword>